<evidence type="ECO:0000256" key="4">
    <source>
        <dbReference type="ARBA" id="ARBA00022840"/>
    </source>
</evidence>
<dbReference type="PANTHER" id="PTHR47968">
    <property type="entry name" value="CENTROMERE PROTEIN E"/>
    <property type="match status" value="1"/>
</dbReference>
<evidence type="ECO:0000313" key="13">
    <source>
        <dbReference type="EnsemblPlants" id="KQK12542"/>
    </source>
</evidence>
<dbReference type="Gene3D" id="3.40.850.10">
    <property type="entry name" value="Kinesin motor domain"/>
    <property type="match status" value="1"/>
</dbReference>
<dbReference type="GeneID" id="100834389"/>
<evidence type="ECO:0000256" key="8">
    <source>
        <dbReference type="RuleBase" id="RU000394"/>
    </source>
</evidence>
<dbReference type="EnsemblPlants" id="KQK12542">
    <property type="protein sequence ID" value="KQK12542"/>
    <property type="gene ID" value="BRADI_1g04397v3"/>
</dbReference>
<dbReference type="RefSeq" id="XP_010227940.1">
    <property type="nucleotide sequence ID" value="XM_010229638.3"/>
</dbReference>
<feature type="coiled-coil region" evidence="9">
    <location>
        <begin position="505"/>
        <end position="614"/>
    </location>
</feature>
<dbReference type="InterPro" id="IPR027417">
    <property type="entry name" value="P-loop_NTPase"/>
</dbReference>
<keyword evidence="14" id="KW-1185">Reference proteome</keyword>
<dbReference type="InterPro" id="IPR027640">
    <property type="entry name" value="Kinesin-like_fam"/>
</dbReference>
<dbReference type="CDD" id="cd01374">
    <property type="entry name" value="KISc_CENP_E"/>
    <property type="match status" value="1"/>
</dbReference>
<dbReference type="OrthoDB" id="3176171at2759"/>
<evidence type="ECO:0000313" key="12">
    <source>
        <dbReference type="EMBL" id="KQK12542.1"/>
    </source>
</evidence>
<reference evidence="13" key="3">
    <citation type="submission" date="2018-08" db="UniProtKB">
        <authorList>
            <consortium name="EnsemblPlants"/>
        </authorList>
    </citation>
    <scope>IDENTIFICATION</scope>
    <source>
        <strain evidence="13">cv. Bd21</strain>
    </source>
</reference>
<evidence type="ECO:0000256" key="3">
    <source>
        <dbReference type="ARBA" id="ARBA00022741"/>
    </source>
</evidence>
<comment type="similarity">
    <text evidence="1">Belongs to the TRAFAC class myosin-kinesin ATPase superfamily. Kinesin family. KIN-7 subfamily.</text>
</comment>
<feature type="coiled-coil region" evidence="9">
    <location>
        <begin position="422"/>
        <end position="456"/>
    </location>
</feature>
<evidence type="ECO:0000256" key="6">
    <source>
        <dbReference type="ARBA" id="ARBA00023175"/>
    </source>
</evidence>
<reference evidence="12 13" key="1">
    <citation type="journal article" date="2010" name="Nature">
        <title>Genome sequencing and analysis of the model grass Brachypodium distachyon.</title>
        <authorList>
            <consortium name="International Brachypodium Initiative"/>
        </authorList>
    </citation>
    <scope>NUCLEOTIDE SEQUENCE [LARGE SCALE GENOMIC DNA]</scope>
    <source>
        <strain evidence="12">Bd21</strain>
        <strain evidence="13">cv. Bd21</strain>
    </source>
</reference>
<dbReference type="FunFam" id="3.40.850.10:FF:000016">
    <property type="entry name" value="Kinesin-like protein"/>
    <property type="match status" value="1"/>
</dbReference>
<dbReference type="GO" id="GO:0008017">
    <property type="term" value="F:microtubule binding"/>
    <property type="evidence" value="ECO:0007669"/>
    <property type="project" value="InterPro"/>
</dbReference>
<dbReference type="ExpressionAtlas" id="A0A0Q3N7A7">
    <property type="expression patterns" value="baseline and differential"/>
</dbReference>
<dbReference type="InterPro" id="IPR036961">
    <property type="entry name" value="Kinesin_motor_dom_sf"/>
</dbReference>
<dbReference type="GO" id="GO:0007018">
    <property type="term" value="P:microtubule-based movement"/>
    <property type="evidence" value="ECO:0007669"/>
    <property type="project" value="InterPro"/>
</dbReference>
<evidence type="ECO:0000256" key="7">
    <source>
        <dbReference type="PROSITE-ProRule" id="PRU00283"/>
    </source>
</evidence>
<dbReference type="PROSITE" id="PS50067">
    <property type="entry name" value="KINESIN_MOTOR_2"/>
    <property type="match status" value="1"/>
</dbReference>
<dbReference type="PROSITE" id="PS00411">
    <property type="entry name" value="KINESIN_MOTOR_1"/>
    <property type="match status" value="1"/>
</dbReference>
<dbReference type="AlphaFoldDB" id="A0A0Q3N7A7"/>
<organism evidence="12">
    <name type="scientific">Brachypodium distachyon</name>
    <name type="common">Purple false brome</name>
    <name type="synonym">Trachynia distachya</name>
    <dbReference type="NCBI Taxonomy" id="15368"/>
    <lineage>
        <taxon>Eukaryota</taxon>
        <taxon>Viridiplantae</taxon>
        <taxon>Streptophyta</taxon>
        <taxon>Embryophyta</taxon>
        <taxon>Tracheophyta</taxon>
        <taxon>Spermatophyta</taxon>
        <taxon>Magnoliopsida</taxon>
        <taxon>Liliopsida</taxon>
        <taxon>Poales</taxon>
        <taxon>Poaceae</taxon>
        <taxon>BOP clade</taxon>
        <taxon>Pooideae</taxon>
        <taxon>Stipodae</taxon>
        <taxon>Brachypodieae</taxon>
        <taxon>Brachypodium</taxon>
    </lineage>
</organism>
<dbReference type="SMART" id="SM00129">
    <property type="entry name" value="KISc"/>
    <property type="match status" value="1"/>
</dbReference>
<dbReference type="GO" id="GO:0005874">
    <property type="term" value="C:microtubule"/>
    <property type="evidence" value="ECO:0007669"/>
    <property type="project" value="UniProtKB-KW"/>
</dbReference>
<dbReference type="InterPro" id="IPR019821">
    <property type="entry name" value="Kinesin_motor_CS"/>
</dbReference>
<dbReference type="EMBL" id="CM000880">
    <property type="protein sequence ID" value="KQK12542.1"/>
    <property type="molecule type" value="Genomic_DNA"/>
</dbReference>
<keyword evidence="6 7" id="KW-0505">Motor protein</keyword>
<keyword evidence="5 9" id="KW-0175">Coiled coil</keyword>
<evidence type="ECO:0000256" key="5">
    <source>
        <dbReference type="ARBA" id="ARBA00023054"/>
    </source>
</evidence>
<dbReference type="InterPro" id="IPR021881">
    <property type="entry name" value="NACK_C"/>
</dbReference>
<evidence type="ECO:0000256" key="10">
    <source>
        <dbReference type="SAM" id="MobiDB-lite"/>
    </source>
</evidence>
<dbReference type="STRING" id="15368.A0A0Q3N7A7"/>
<name>A0A0Q3N7A7_BRADI</name>
<evidence type="ECO:0000259" key="11">
    <source>
        <dbReference type="PROSITE" id="PS50067"/>
    </source>
</evidence>
<dbReference type="Gramene" id="KQK12542">
    <property type="protein sequence ID" value="KQK12542"/>
    <property type="gene ID" value="BRADI_1g04397v3"/>
</dbReference>
<dbReference type="KEGG" id="bdi:100834389"/>
<feature type="domain" description="Kinesin motor" evidence="11">
    <location>
        <begin position="59"/>
        <end position="379"/>
    </location>
</feature>
<dbReference type="InterPro" id="IPR001752">
    <property type="entry name" value="Kinesin_motor_dom"/>
</dbReference>
<gene>
    <name evidence="13" type="primary">LOC100834389</name>
    <name evidence="12" type="ORF">BRADI_1g04397v3</name>
</gene>
<keyword evidence="3 7" id="KW-0547">Nucleotide-binding</keyword>
<evidence type="ECO:0000256" key="2">
    <source>
        <dbReference type="ARBA" id="ARBA00022701"/>
    </source>
</evidence>
<dbReference type="PRINTS" id="PR00380">
    <property type="entry name" value="KINESINHEAVY"/>
</dbReference>
<dbReference type="PANTHER" id="PTHR47968:SF19">
    <property type="entry name" value="KINESIN-LIKE PROTEIN"/>
    <property type="match status" value="1"/>
</dbReference>
<evidence type="ECO:0000313" key="14">
    <source>
        <dbReference type="Proteomes" id="UP000008810"/>
    </source>
</evidence>
<accession>A0A0Q3N7A7</accession>
<reference evidence="12" key="2">
    <citation type="submission" date="2017-06" db="EMBL/GenBank/DDBJ databases">
        <title>WGS assembly of Brachypodium distachyon.</title>
        <authorList>
            <consortium name="The International Brachypodium Initiative"/>
            <person name="Lucas S."/>
            <person name="Harmon-Smith M."/>
            <person name="Lail K."/>
            <person name="Tice H."/>
            <person name="Grimwood J."/>
            <person name="Bruce D."/>
            <person name="Barry K."/>
            <person name="Shu S."/>
            <person name="Lindquist E."/>
            <person name="Wang M."/>
            <person name="Pitluck S."/>
            <person name="Vogel J.P."/>
            <person name="Garvin D.F."/>
            <person name="Mockler T.C."/>
            <person name="Schmutz J."/>
            <person name="Rokhsar D."/>
            <person name="Bevan M.W."/>
        </authorList>
    </citation>
    <scope>NUCLEOTIDE SEQUENCE</scope>
    <source>
        <strain evidence="12">Bd21</strain>
    </source>
</reference>
<dbReference type="Pfam" id="PF11995">
    <property type="entry name" value="DUF3490"/>
    <property type="match status" value="1"/>
</dbReference>
<protein>
    <recommendedName>
        <fullName evidence="8">Kinesin-like protein</fullName>
    </recommendedName>
</protein>
<dbReference type="GO" id="GO:0005524">
    <property type="term" value="F:ATP binding"/>
    <property type="evidence" value="ECO:0007669"/>
    <property type="project" value="UniProtKB-UniRule"/>
</dbReference>
<dbReference type="Pfam" id="PF00225">
    <property type="entry name" value="Kinesin"/>
    <property type="match status" value="1"/>
</dbReference>
<dbReference type="Proteomes" id="UP000008810">
    <property type="component" value="Chromosome 1"/>
</dbReference>
<proteinExistence type="inferred from homology"/>
<keyword evidence="2 8" id="KW-0493">Microtubule</keyword>
<dbReference type="GO" id="GO:0003777">
    <property type="term" value="F:microtubule motor activity"/>
    <property type="evidence" value="ECO:0007669"/>
    <property type="project" value="InterPro"/>
</dbReference>
<keyword evidence="4 7" id="KW-0067">ATP-binding</keyword>
<dbReference type="SUPFAM" id="SSF52540">
    <property type="entry name" value="P-loop containing nucleoside triphosphate hydrolases"/>
    <property type="match status" value="1"/>
</dbReference>
<evidence type="ECO:0000256" key="1">
    <source>
        <dbReference type="ARBA" id="ARBA00007310"/>
    </source>
</evidence>
<evidence type="ECO:0000256" key="9">
    <source>
        <dbReference type="SAM" id="Coils"/>
    </source>
</evidence>
<feature type="region of interest" description="Disordered" evidence="10">
    <location>
        <begin position="1"/>
        <end position="55"/>
    </location>
</feature>
<sequence>MGASRHPSTPASKIERTPSVTPGSSSRSKEEKISSTPASKIERTPSVTPGGSSRAKEEKIFVTVRVRPLSKKELAVNDQVAWECADSQTILYKGPPQDRAAPNSYTFDKVFGPGCQTDLVYEDGAKDVAMSAMTGINATIFAYGQTSSGKTFTIRGVTESAVSDIYRHIENTPEREFIIKISAMEIYNEVVKDLLQPDSGPLRLLDDPEKGTIVDKLDEKIAEDRQHLRHLISICEEQRQVGETALNEASSRSHQIIRLTVESRLREVSDCVKSFVASLNFVDLAGSERAAQTHAIGARLKEGCHINRSLLTLTTVIRKLSSEKRSGHIPYRDSKLTRILQLSLGGNARTAIICTMSPALAHVEQSRNTLFFAACAKEVTNTAKVNMVISDKKLVKHLQTEVARLEAALRTPDRGSSSDTLVMEKDRKIRQMEIELEELKKERDNACSQLEELRKKTGDNQQGWNPFDSPQKVRKCLTFSGSLQPSNKINIRSSIRQSSTAPFMLKHEIRKLEQLQQQLEVEANRAIEVLHKEVECHKHGNQDAAETIAKLQAEIREMQSVRSENRDIEMVTDEGNGASLKDEISRLNLQNNDIAKLEAKLENVQKSIDTLVMSLPNLGTQCNGTATKSNVSKKKRRMLLPLGVGNINRRNLIRAPCSPSESEVENRAPEGGTVSHQDSEKATPTKSGDTGDVSSRDETPRYRRSSSVNMKKMQRMFQNAAEENVRNIRDYVTELKERVAKLQYQKQLLVCQVLELESDEGKQNGIEQDPEENVGDCPESWERLFKAQMQHIILLWGLCHVSIIHRTQFYLLFKGDTADQIYIEVEVRRLLWLQQHLDEVGDDAHDDDLAVSRASSIKALRSEREFLARRMGSRMTEEERERLFIKWQVPLEAKQRKLQLVNKLWTDPSNEVHVEESADIVARLVGFCEGGNVSKEMFELNFTVPASRKPWLTGWHPISNMIKEKAQLWT</sequence>
<feature type="region of interest" description="Disordered" evidence="10">
    <location>
        <begin position="653"/>
        <end position="712"/>
    </location>
</feature>
<feature type="binding site" evidence="7">
    <location>
        <begin position="144"/>
        <end position="151"/>
    </location>
    <ligand>
        <name>ATP</name>
        <dbReference type="ChEBI" id="CHEBI:30616"/>
    </ligand>
</feature>
<feature type="compositionally biased region" description="Polar residues" evidence="10">
    <location>
        <begin position="1"/>
        <end position="11"/>
    </location>
</feature>